<dbReference type="Pfam" id="PF00089">
    <property type="entry name" value="Trypsin"/>
    <property type="match status" value="1"/>
</dbReference>
<keyword evidence="3" id="KW-0378">Hydrolase</keyword>
<evidence type="ECO:0000259" key="6">
    <source>
        <dbReference type="PROSITE" id="PS50240"/>
    </source>
</evidence>
<evidence type="ECO:0000256" key="4">
    <source>
        <dbReference type="ARBA" id="ARBA00022825"/>
    </source>
</evidence>
<dbReference type="SUPFAM" id="SSF50494">
    <property type="entry name" value="Trypsin-like serine proteases"/>
    <property type="match status" value="1"/>
</dbReference>
<feature type="domain" description="Peptidase S1" evidence="6">
    <location>
        <begin position="73"/>
        <end position="307"/>
    </location>
</feature>
<evidence type="ECO:0000313" key="7">
    <source>
        <dbReference type="EMBL" id="GCB61392.1"/>
    </source>
</evidence>
<dbReference type="GO" id="GO:0006508">
    <property type="term" value="P:proteolysis"/>
    <property type="evidence" value="ECO:0007669"/>
    <property type="project" value="UniProtKB-KW"/>
</dbReference>
<dbReference type="EMBL" id="BFAA01005086">
    <property type="protein sequence ID" value="GCB61392.1"/>
    <property type="molecule type" value="Genomic_DNA"/>
</dbReference>
<evidence type="ECO:0000313" key="8">
    <source>
        <dbReference type="Proteomes" id="UP000288216"/>
    </source>
</evidence>
<dbReference type="AlphaFoldDB" id="A0A401NKL2"/>
<name>A0A401NKL2_SCYTO</name>
<keyword evidence="2" id="KW-0732">Signal</keyword>
<dbReference type="FunFam" id="2.40.10.10:FF:000120">
    <property type="entry name" value="Putative serine protease"/>
    <property type="match status" value="1"/>
</dbReference>
<accession>A0A401NKL2</accession>
<proteinExistence type="predicted"/>
<dbReference type="InterPro" id="IPR001254">
    <property type="entry name" value="Trypsin_dom"/>
</dbReference>
<dbReference type="PROSITE" id="PS00134">
    <property type="entry name" value="TRYPSIN_HIS"/>
    <property type="match status" value="1"/>
</dbReference>
<keyword evidence="8" id="KW-1185">Reference proteome</keyword>
<dbReference type="Proteomes" id="UP000288216">
    <property type="component" value="Unassembled WGS sequence"/>
</dbReference>
<keyword evidence="1" id="KW-0645">Protease</keyword>
<dbReference type="PROSITE" id="PS50240">
    <property type="entry name" value="TRYPSIN_DOM"/>
    <property type="match status" value="1"/>
</dbReference>
<dbReference type="CDD" id="cd00190">
    <property type="entry name" value="Tryp_SPc"/>
    <property type="match status" value="1"/>
</dbReference>
<comment type="caution">
    <text evidence="7">The sequence shown here is derived from an EMBL/GenBank/DDBJ whole genome shotgun (WGS) entry which is preliminary data.</text>
</comment>
<sequence length="319" mass="35462">MLLSVNGIGSQQRVQLLRDVIKENKPHPFEFDINYMRESLVITLEATMKSLQYTLLISSIVVSLTPVYHGVEIIGGHEVKPHSKPYMVSIQKTKDGKKGYVHFCGGALIRNRWVLTAAHCKIKRFTRVILGAHILSRNEKTQQKLLVKQCHRHPQFNYNTKANDIMLLKLSGEAKINEYVELLNLPADKSADVKPGTRCTVAGWGITKPDSNSPSDTLQEVDLTVVDREACNRSYHGNPKVTQDMICAGDSNGKKDASIYDSGGPLICKGVYKGIVSYGPGMLTAQKPGIYTLISKKYLDWIAKITSMQTYNMTAAGLH</sequence>
<dbReference type="InterPro" id="IPR043504">
    <property type="entry name" value="Peptidase_S1_PA_chymotrypsin"/>
</dbReference>
<dbReference type="GO" id="GO:0004252">
    <property type="term" value="F:serine-type endopeptidase activity"/>
    <property type="evidence" value="ECO:0007669"/>
    <property type="project" value="InterPro"/>
</dbReference>
<dbReference type="InterPro" id="IPR001314">
    <property type="entry name" value="Peptidase_S1A"/>
</dbReference>
<organism evidence="7 8">
    <name type="scientific">Scyliorhinus torazame</name>
    <name type="common">Cloudy catshark</name>
    <name type="synonym">Catulus torazame</name>
    <dbReference type="NCBI Taxonomy" id="75743"/>
    <lineage>
        <taxon>Eukaryota</taxon>
        <taxon>Metazoa</taxon>
        <taxon>Chordata</taxon>
        <taxon>Craniata</taxon>
        <taxon>Vertebrata</taxon>
        <taxon>Chondrichthyes</taxon>
        <taxon>Elasmobranchii</taxon>
        <taxon>Galeomorphii</taxon>
        <taxon>Galeoidea</taxon>
        <taxon>Carcharhiniformes</taxon>
        <taxon>Scyliorhinidae</taxon>
        <taxon>Scyliorhinus</taxon>
    </lineage>
</organism>
<evidence type="ECO:0000256" key="3">
    <source>
        <dbReference type="ARBA" id="ARBA00022801"/>
    </source>
</evidence>
<dbReference type="PANTHER" id="PTHR24271:SF52">
    <property type="entry name" value="GRANZYME K"/>
    <property type="match status" value="1"/>
</dbReference>
<dbReference type="SMART" id="SM00020">
    <property type="entry name" value="Tryp_SPc"/>
    <property type="match status" value="1"/>
</dbReference>
<gene>
    <name evidence="7" type="ORF">scyTo_0011307</name>
</gene>
<dbReference type="OrthoDB" id="5565075at2759"/>
<evidence type="ECO:0000256" key="2">
    <source>
        <dbReference type="ARBA" id="ARBA00022729"/>
    </source>
</evidence>
<protein>
    <recommendedName>
        <fullName evidence="6">Peptidase S1 domain-containing protein</fullName>
    </recommendedName>
</protein>
<dbReference type="InterPro" id="IPR018114">
    <property type="entry name" value="TRYPSIN_HIS"/>
</dbReference>
<dbReference type="PANTHER" id="PTHR24271">
    <property type="entry name" value="KALLIKREIN-RELATED"/>
    <property type="match status" value="1"/>
</dbReference>
<evidence type="ECO:0000256" key="5">
    <source>
        <dbReference type="ARBA" id="ARBA00023157"/>
    </source>
</evidence>
<dbReference type="Gene3D" id="2.40.10.10">
    <property type="entry name" value="Trypsin-like serine proteases"/>
    <property type="match status" value="2"/>
</dbReference>
<keyword evidence="4" id="KW-0720">Serine protease</keyword>
<dbReference type="InterPro" id="IPR009003">
    <property type="entry name" value="Peptidase_S1_PA"/>
</dbReference>
<keyword evidence="5" id="KW-1015">Disulfide bond</keyword>
<dbReference type="PRINTS" id="PR00722">
    <property type="entry name" value="CHYMOTRYPSIN"/>
</dbReference>
<reference evidence="7 8" key="1">
    <citation type="journal article" date="2018" name="Nat. Ecol. Evol.">
        <title>Shark genomes provide insights into elasmobranch evolution and the origin of vertebrates.</title>
        <authorList>
            <person name="Hara Y"/>
            <person name="Yamaguchi K"/>
            <person name="Onimaru K"/>
            <person name="Kadota M"/>
            <person name="Koyanagi M"/>
            <person name="Keeley SD"/>
            <person name="Tatsumi K"/>
            <person name="Tanaka K"/>
            <person name="Motone F"/>
            <person name="Kageyama Y"/>
            <person name="Nozu R"/>
            <person name="Adachi N"/>
            <person name="Nishimura O"/>
            <person name="Nakagawa R"/>
            <person name="Tanegashima C"/>
            <person name="Kiyatake I"/>
            <person name="Matsumoto R"/>
            <person name="Murakumo K"/>
            <person name="Nishida K"/>
            <person name="Terakita A"/>
            <person name="Kuratani S"/>
            <person name="Sato K"/>
            <person name="Hyodo S Kuraku.S."/>
        </authorList>
    </citation>
    <scope>NUCLEOTIDE SEQUENCE [LARGE SCALE GENOMIC DNA]</scope>
</reference>
<evidence type="ECO:0000256" key="1">
    <source>
        <dbReference type="ARBA" id="ARBA00022670"/>
    </source>
</evidence>
<dbReference type="OMA" id="KAGTCNG"/>
<dbReference type="STRING" id="75743.A0A401NKL2"/>